<dbReference type="RefSeq" id="WP_345231134.1">
    <property type="nucleotide sequence ID" value="NZ_BAABIQ010000008.1"/>
</dbReference>
<dbReference type="GO" id="GO:0016787">
    <property type="term" value="F:hydrolase activity"/>
    <property type="evidence" value="ECO:0007669"/>
    <property type="project" value="UniProtKB-KW"/>
</dbReference>
<dbReference type="Pfam" id="PF01026">
    <property type="entry name" value="TatD_DNase"/>
    <property type="match status" value="1"/>
</dbReference>
<dbReference type="SUPFAM" id="SSF51556">
    <property type="entry name" value="Metallo-dependent hydrolases"/>
    <property type="match status" value="1"/>
</dbReference>
<comment type="caution">
    <text evidence="1">The sequence shown here is derived from an EMBL/GenBank/DDBJ whole genome shotgun (WGS) entry which is preliminary data.</text>
</comment>
<keyword evidence="1" id="KW-0378">Hydrolase</keyword>
<sequence length="215" mass="24567">MPTYIDIHTHQLISEADICIYNLRQQYQTQYLYPYCSIGIHPWDITLASWKQQLDELKHYASLSPVAAIGECGLDKLCSVDWQLQCTIFAAQVSLANWVKKPLIIHCVKAFEEVMAILKTEKNQVPVIFHGFNKKQTLAAMLTKKGYYLSFGGAILKDQHTDSLLSCPLTQLFFETDNNQYSIHQVYEKAASLLNIPQAILLEEVEHNFNKIITS</sequence>
<dbReference type="PANTHER" id="PTHR46124:SF3">
    <property type="entry name" value="HYDROLASE"/>
    <property type="match status" value="1"/>
</dbReference>
<dbReference type="PIRSF" id="PIRSF005902">
    <property type="entry name" value="DNase_TatD"/>
    <property type="match status" value="1"/>
</dbReference>
<organism evidence="1 2">
    <name type="scientific">Olivibacter ginsenosidimutans</name>
    <dbReference type="NCBI Taxonomy" id="1176537"/>
    <lineage>
        <taxon>Bacteria</taxon>
        <taxon>Pseudomonadati</taxon>
        <taxon>Bacteroidota</taxon>
        <taxon>Sphingobacteriia</taxon>
        <taxon>Sphingobacteriales</taxon>
        <taxon>Sphingobacteriaceae</taxon>
        <taxon>Olivibacter</taxon>
    </lineage>
</organism>
<dbReference type="Gene3D" id="3.20.20.140">
    <property type="entry name" value="Metal-dependent hydrolases"/>
    <property type="match status" value="1"/>
</dbReference>
<dbReference type="PANTHER" id="PTHR46124">
    <property type="entry name" value="D-AMINOACYL-TRNA DEACYLASE"/>
    <property type="match status" value="1"/>
</dbReference>
<dbReference type="EMBL" id="BAABIQ010000008">
    <property type="protein sequence ID" value="GAA4787856.1"/>
    <property type="molecule type" value="Genomic_DNA"/>
</dbReference>
<keyword evidence="2" id="KW-1185">Reference proteome</keyword>
<reference evidence="2" key="1">
    <citation type="journal article" date="2019" name="Int. J. Syst. Evol. Microbiol.">
        <title>The Global Catalogue of Microorganisms (GCM) 10K type strain sequencing project: providing services to taxonomists for standard genome sequencing and annotation.</title>
        <authorList>
            <consortium name="The Broad Institute Genomics Platform"/>
            <consortium name="The Broad Institute Genome Sequencing Center for Infectious Disease"/>
            <person name="Wu L."/>
            <person name="Ma J."/>
        </authorList>
    </citation>
    <scope>NUCLEOTIDE SEQUENCE [LARGE SCALE GENOMIC DNA]</scope>
    <source>
        <strain evidence="2">JCM 18200</strain>
    </source>
</reference>
<dbReference type="Proteomes" id="UP001501411">
    <property type="component" value="Unassembled WGS sequence"/>
</dbReference>
<dbReference type="InterPro" id="IPR001130">
    <property type="entry name" value="TatD-like"/>
</dbReference>
<accession>A0ABP9AXY7</accession>
<protein>
    <submittedName>
        <fullName evidence="1">TatD family hydrolase</fullName>
    </submittedName>
</protein>
<proteinExistence type="predicted"/>
<evidence type="ECO:0000313" key="1">
    <source>
        <dbReference type="EMBL" id="GAA4787856.1"/>
    </source>
</evidence>
<evidence type="ECO:0000313" key="2">
    <source>
        <dbReference type="Proteomes" id="UP001501411"/>
    </source>
</evidence>
<gene>
    <name evidence="1" type="ORF">GCM10023231_15000</name>
</gene>
<name>A0ABP9AXY7_9SPHI</name>
<dbReference type="InterPro" id="IPR032466">
    <property type="entry name" value="Metal_Hydrolase"/>
</dbReference>